<proteinExistence type="evidence at transcript level"/>
<dbReference type="AlphaFoldDB" id="I7GLG0"/>
<accession>I7GLG0</accession>
<keyword evidence="1" id="KW-0670">Pyruvate</keyword>
<name>I7GLG0_MACFA</name>
<evidence type="ECO:0000313" key="1">
    <source>
        <dbReference type="EMBL" id="BAE89507.1"/>
    </source>
</evidence>
<protein>
    <submittedName>
        <fullName evidence="1">Macaca fascicularis brain cDNA clone: QflA-18144, similar to human pyruvate dehydrogenase phosphatase isoenzyme 2 (PDP2), mRNA, RefSeq: NM_020786.1</fullName>
    </submittedName>
</protein>
<sequence>MLGMTCFDFQLIGSMPLDQLNLLLQLLVPSTESHSRNFEPC</sequence>
<organism evidence="1">
    <name type="scientific">Macaca fascicularis</name>
    <name type="common">Crab-eating macaque</name>
    <name type="synonym">Cynomolgus monkey</name>
    <dbReference type="NCBI Taxonomy" id="9541"/>
    <lineage>
        <taxon>Eukaryota</taxon>
        <taxon>Metazoa</taxon>
        <taxon>Chordata</taxon>
        <taxon>Craniata</taxon>
        <taxon>Vertebrata</taxon>
        <taxon>Euteleostomi</taxon>
        <taxon>Mammalia</taxon>
        <taxon>Eutheria</taxon>
        <taxon>Euarchontoglires</taxon>
        <taxon>Primates</taxon>
        <taxon>Haplorrhini</taxon>
        <taxon>Catarrhini</taxon>
        <taxon>Cercopithecidae</taxon>
        <taxon>Cercopithecinae</taxon>
        <taxon>Macaca</taxon>
    </lineage>
</organism>
<reference evidence="1" key="1">
    <citation type="journal article" date="2007" name="PLoS Biol.">
        <title>Rate of evolution in brain-expressed genes in humans and other primates.</title>
        <authorList>
            <person name="Wang H.-Y."/>
            <person name="Chien H.-C."/>
            <person name="Osada N."/>
            <person name="Hashimoto K."/>
            <person name="Sugano S."/>
            <person name="Gojobori T."/>
            <person name="Chou C.-K."/>
            <person name="Tsai S.-F."/>
            <person name="Wu C.-I."/>
            <person name="Shen C.-K.J."/>
        </authorList>
    </citation>
    <scope>NUCLEOTIDE SEQUENCE</scope>
</reference>
<dbReference type="EMBL" id="AB172445">
    <property type="protein sequence ID" value="BAE89507.1"/>
    <property type="molecule type" value="mRNA"/>
</dbReference>